<proteinExistence type="predicted"/>
<comment type="caution">
    <text evidence="1">The sequence shown here is derived from an EMBL/GenBank/DDBJ whole genome shotgun (WGS) entry which is preliminary data.</text>
</comment>
<dbReference type="Proteomes" id="UP000634136">
    <property type="component" value="Unassembled WGS sequence"/>
</dbReference>
<accession>A0A834WQI0</accession>
<evidence type="ECO:0000313" key="1">
    <source>
        <dbReference type="EMBL" id="KAF7829908.1"/>
    </source>
</evidence>
<keyword evidence="2" id="KW-1185">Reference proteome</keyword>
<dbReference type="AlphaFoldDB" id="A0A834WQI0"/>
<dbReference type="EMBL" id="JAAIUW010000005">
    <property type="protein sequence ID" value="KAF7829908.1"/>
    <property type="molecule type" value="Genomic_DNA"/>
</dbReference>
<sequence>MDAHQLSSAALYFMPRLESPQHHHVRTYRRSPFAFVGMNHINQILDLDLISDITLPYCGLCSVRECAFYFRPQKRLRGPHHHSLSLTSPHALFTKP</sequence>
<evidence type="ECO:0000313" key="2">
    <source>
        <dbReference type="Proteomes" id="UP000634136"/>
    </source>
</evidence>
<protein>
    <submittedName>
        <fullName evidence="1">Uncharacterized protein</fullName>
    </submittedName>
</protein>
<organism evidence="1 2">
    <name type="scientific">Senna tora</name>
    <dbReference type="NCBI Taxonomy" id="362788"/>
    <lineage>
        <taxon>Eukaryota</taxon>
        <taxon>Viridiplantae</taxon>
        <taxon>Streptophyta</taxon>
        <taxon>Embryophyta</taxon>
        <taxon>Tracheophyta</taxon>
        <taxon>Spermatophyta</taxon>
        <taxon>Magnoliopsida</taxon>
        <taxon>eudicotyledons</taxon>
        <taxon>Gunneridae</taxon>
        <taxon>Pentapetalae</taxon>
        <taxon>rosids</taxon>
        <taxon>fabids</taxon>
        <taxon>Fabales</taxon>
        <taxon>Fabaceae</taxon>
        <taxon>Caesalpinioideae</taxon>
        <taxon>Cassia clade</taxon>
        <taxon>Senna</taxon>
    </lineage>
</organism>
<reference evidence="1" key="1">
    <citation type="submission" date="2020-09" db="EMBL/GenBank/DDBJ databases">
        <title>Genome-Enabled Discovery of Anthraquinone Biosynthesis in Senna tora.</title>
        <authorList>
            <person name="Kang S.-H."/>
            <person name="Pandey R.P."/>
            <person name="Lee C.-M."/>
            <person name="Sim J.-S."/>
            <person name="Jeong J.-T."/>
            <person name="Choi B.-S."/>
            <person name="Jung M."/>
            <person name="Ginzburg D."/>
            <person name="Zhao K."/>
            <person name="Won S.Y."/>
            <person name="Oh T.-J."/>
            <person name="Yu Y."/>
            <person name="Kim N.-H."/>
            <person name="Lee O.R."/>
            <person name="Lee T.-H."/>
            <person name="Bashyal P."/>
            <person name="Kim T.-S."/>
            <person name="Lee W.-H."/>
            <person name="Kawkins C."/>
            <person name="Kim C.-K."/>
            <person name="Kim J.S."/>
            <person name="Ahn B.O."/>
            <person name="Rhee S.Y."/>
            <person name="Sohng J.K."/>
        </authorList>
    </citation>
    <scope>NUCLEOTIDE SEQUENCE</scope>
    <source>
        <tissue evidence="1">Leaf</tissue>
    </source>
</reference>
<gene>
    <name evidence="1" type="ORF">G2W53_012241</name>
</gene>
<name>A0A834WQI0_9FABA</name>